<dbReference type="OrthoDB" id="674604at2759"/>
<evidence type="ECO:0000256" key="1">
    <source>
        <dbReference type="ARBA" id="ARBA00022737"/>
    </source>
</evidence>
<feature type="non-terminal residue" evidence="3">
    <location>
        <position position="1"/>
    </location>
</feature>
<dbReference type="InterPro" id="IPR007111">
    <property type="entry name" value="NACHT_NTPase"/>
</dbReference>
<organism evidence="3 4">
    <name type="scientific">Myriangium duriaei CBS 260.36</name>
    <dbReference type="NCBI Taxonomy" id="1168546"/>
    <lineage>
        <taxon>Eukaryota</taxon>
        <taxon>Fungi</taxon>
        <taxon>Dikarya</taxon>
        <taxon>Ascomycota</taxon>
        <taxon>Pezizomycotina</taxon>
        <taxon>Dothideomycetes</taxon>
        <taxon>Dothideomycetidae</taxon>
        <taxon>Myriangiales</taxon>
        <taxon>Myriangiaceae</taxon>
        <taxon>Myriangium</taxon>
    </lineage>
</organism>
<feature type="non-terminal residue" evidence="3">
    <location>
        <position position="229"/>
    </location>
</feature>
<name>A0A9P4ISZ0_9PEZI</name>
<dbReference type="InterPro" id="IPR056884">
    <property type="entry name" value="NPHP3-like_N"/>
</dbReference>
<dbReference type="SUPFAM" id="SSF52540">
    <property type="entry name" value="P-loop containing nucleoside triphosphate hydrolases"/>
    <property type="match status" value="1"/>
</dbReference>
<gene>
    <name evidence="3" type="ORF">K461DRAFT_209141</name>
</gene>
<keyword evidence="4" id="KW-1185">Reference proteome</keyword>
<reference evidence="3" key="1">
    <citation type="journal article" date="2020" name="Stud. Mycol.">
        <title>101 Dothideomycetes genomes: a test case for predicting lifestyles and emergence of pathogens.</title>
        <authorList>
            <person name="Haridas S."/>
            <person name="Albert R."/>
            <person name="Binder M."/>
            <person name="Bloem J."/>
            <person name="Labutti K."/>
            <person name="Salamov A."/>
            <person name="Andreopoulos B."/>
            <person name="Baker S."/>
            <person name="Barry K."/>
            <person name="Bills G."/>
            <person name="Bluhm B."/>
            <person name="Cannon C."/>
            <person name="Castanera R."/>
            <person name="Culley D."/>
            <person name="Daum C."/>
            <person name="Ezra D."/>
            <person name="Gonzalez J."/>
            <person name="Henrissat B."/>
            <person name="Kuo A."/>
            <person name="Liang C."/>
            <person name="Lipzen A."/>
            <person name="Lutzoni F."/>
            <person name="Magnuson J."/>
            <person name="Mondo S."/>
            <person name="Nolan M."/>
            <person name="Ohm R."/>
            <person name="Pangilinan J."/>
            <person name="Park H.-J."/>
            <person name="Ramirez L."/>
            <person name="Alfaro M."/>
            <person name="Sun H."/>
            <person name="Tritt A."/>
            <person name="Yoshinaga Y."/>
            <person name="Zwiers L.-H."/>
            <person name="Turgeon B."/>
            <person name="Goodwin S."/>
            <person name="Spatafora J."/>
            <person name="Crous P."/>
            <person name="Grigoriev I."/>
        </authorList>
    </citation>
    <scope>NUCLEOTIDE SEQUENCE</scope>
    <source>
        <strain evidence="3">CBS 260.36</strain>
    </source>
</reference>
<proteinExistence type="predicted"/>
<comment type="caution">
    <text evidence="3">The sequence shown here is derived from an EMBL/GenBank/DDBJ whole genome shotgun (WGS) entry which is preliminary data.</text>
</comment>
<dbReference type="Proteomes" id="UP000799439">
    <property type="component" value="Unassembled WGS sequence"/>
</dbReference>
<evidence type="ECO:0000313" key="4">
    <source>
        <dbReference type="Proteomes" id="UP000799439"/>
    </source>
</evidence>
<protein>
    <recommendedName>
        <fullName evidence="2">NACHT domain-containing protein</fullName>
    </recommendedName>
</protein>
<sequence>LTITRGAMYDSYTESEAAICLEGTRTEVLSQITAWSDDPSGKRMFWLCGKAGSGKSTIARTIAAALHQRGRLGGSFFFKRGDGDRGNASRFAPTIALQLIDVAPALSHFIASALTNDPLVCERSLQEQFGKLLEHPLRDLEEKGFPSIASLVIVIDALDECETAENVRSLLRLLARLRIRTFVTSRPELPVQLGFTSMQTYLHEDAVLENIQLNTISQDLHKYITHQLE</sequence>
<dbReference type="PANTHER" id="PTHR10039:SF14">
    <property type="entry name" value="NACHT DOMAIN-CONTAINING PROTEIN"/>
    <property type="match status" value="1"/>
</dbReference>
<feature type="domain" description="NACHT" evidence="2">
    <location>
        <begin position="43"/>
        <end position="187"/>
    </location>
</feature>
<dbReference type="Pfam" id="PF24883">
    <property type="entry name" value="NPHP3_N"/>
    <property type="match status" value="1"/>
</dbReference>
<accession>A0A9P4ISZ0</accession>
<keyword evidence="1" id="KW-0677">Repeat</keyword>
<evidence type="ECO:0000259" key="2">
    <source>
        <dbReference type="PROSITE" id="PS50837"/>
    </source>
</evidence>
<evidence type="ECO:0000313" key="3">
    <source>
        <dbReference type="EMBL" id="KAF2147950.1"/>
    </source>
</evidence>
<dbReference type="PANTHER" id="PTHR10039">
    <property type="entry name" value="AMELOGENIN"/>
    <property type="match status" value="1"/>
</dbReference>
<dbReference type="AlphaFoldDB" id="A0A9P4ISZ0"/>
<dbReference type="InterPro" id="IPR027417">
    <property type="entry name" value="P-loop_NTPase"/>
</dbReference>
<dbReference type="PROSITE" id="PS50837">
    <property type="entry name" value="NACHT"/>
    <property type="match status" value="1"/>
</dbReference>
<dbReference type="Gene3D" id="3.40.50.300">
    <property type="entry name" value="P-loop containing nucleotide triphosphate hydrolases"/>
    <property type="match status" value="1"/>
</dbReference>
<dbReference type="EMBL" id="ML996094">
    <property type="protein sequence ID" value="KAF2147950.1"/>
    <property type="molecule type" value="Genomic_DNA"/>
</dbReference>